<sequence length="215" mass="23784">MTVFMGHYVFINDTGRCIGCEACTVACKAENSVPLGVWRLRVKYVEKGLWPNTKKYFVQLRCNHCEAAPCVRACPVEALFKRPDGIVDLDQTRCIGCKACIAACPYDAIYINPMKGVAEKCNACAHLVDAGFQPACVQVCPTNAIIFGDISDPKIQEILNSKPWFVRKPETGARPMQFYLAPDMSAVNPLVVARPPMGQWNEMPAPGEKPQSGRW</sequence>
<name>G7VHW3_9CREN</name>
<keyword evidence="1" id="KW-0004">4Fe-4S</keyword>
<organism evidence="6 7">
    <name type="scientific">Pyrobaculum ferrireducens</name>
    <dbReference type="NCBI Taxonomy" id="1104324"/>
    <lineage>
        <taxon>Archaea</taxon>
        <taxon>Thermoproteota</taxon>
        <taxon>Thermoprotei</taxon>
        <taxon>Thermoproteales</taxon>
        <taxon>Thermoproteaceae</taxon>
        <taxon>Pyrobaculum</taxon>
    </lineage>
</organism>
<evidence type="ECO:0000259" key="5">
    <source>
        <dbReference type="PROSITE" id="PS51379"/>
    </source>
</evidence>
<dbReference type="PANTHER" id="PTHR43177">
    <property type="entry name" value="PROTEIN NRFC"/>
    <property type="match status" value="1"/>
</dbReference>
<gene>
    <name evidence="6" type="ORF">P186_1921</name>
</gene>
<dbReference type="InterPro" id="IPR017896">
    <property type="entry name" value="4Fe4S_Fe-S-bd"/>
</dbReference>
<keyword evidence="4" id="KW-0411">Iron-sulfur</keyword>
<dbReference type="Pfam" id="PF13247">
    <property type="entry name" value="Fer4_11"/>
    <property type="match status" value="1"/>
</dbReference>
<dbReference type="PROSITE" id="PS00198">
    <property type="entry name" value="4FE4S_FER_1"/>
    <property type="match status" value="1"/>
</dbReference>
<dbReference type="GO" id="GO:0051539">
    <property type="term" value="F:4 iron, 4 sulfur cluster binding"/>
    <property type="evidence" value="ECO:0007669"/>
    <property type="project" value="UniProtKB-KW"/>
</dbReference>
<keyword evidence="7" id="KW-1185">Reference proteome</keyword>
<proteinExistence type="predicted"/>
<evidence type="ECO:0000256" key="4">
    <source>
        <dbReference type="ARBA" id="ARBA00023014"/>
    </source>
</evidence>
<evidence type="ECO:0000313" key="6">
    <source>
        <dbReference type="EMBL" id="AET33323.1"/>
    </source>
</evidence>
<dbReference type="AlphaFoldDB" id="G7VHW3"/>
<evidence type="ECO:0000256" key="3">
    <source>
        <dbReference type="ARBA" id="ARBA00023004"/>
    </source>
</evidence>
<evidence type="ECO:0000256" key="2">
    <source>
        <dbReference type="ARBA" id="ARBA00022723"/>
    </source>
</evidence>
<keyword evidence="3" id="KW-0408">Iron</keyword>
<dbReference type="KEGG" id="pyr:P186_1921"/>
<dbReference type="BioCyc" id="PSP1104324:GJSN-1879-MONOMER"/>
<feature type="domain" description="4Fe-4S ferredoxin-type" evidence="5">
    <location>
        <begin position="85"/>
        <end position="114"/>
    </location>
</feature>
<dbReference type="PANTHER" id="PTHR43177:SF3">
    <property type="entry name" value="PROTEIN NRFC HOMOLOG"/>
    <property type="match status" value="1"/>
</dbReference>
<dbReference type="GO" id="GO:0046872">
    <property type="term" value="F:metal ion binding"/>
    <property type="evidence" value="ECO:0007669"/>
    <property type="project" value="UniProtKB-KW"/>
</dbReference>
<feature type="domain" description="4Fe-4S ferredoxin-type" evidence="5">
    <location>
        <begin position="53"/>
        <end position="84"/>
    </location>
</feature>
<dbReference type="Gene3D" id="3.30.70.20">
    <property type="match status" value="2"/>
</dbReference>
<dbReference type="HOGENOM" id="CLU_043374_1_3_2"/>
<dbReference type="Proteomes" id="UP000005867">
    <property type="component" value="Chromosome"/>
</dbReference>
<dbReference type="EMBL" id="CP003098">
    <property type="protein sequence ID" value="AET33323.1"/>
    <property type="molecule type" value="Genomic_DNA"/>
</dbReference>
<dbReference type="InterPro" id="IPR050954">
    <property type="entry name" value="ET_IronSulfur_Cluster-Binding"/>
</dbReference>
<dbReference type="STRING" id="1104324.P186_1921"/>
<protein>
    <submittedName>
        <fullName evidence="6">4Fe-4S ferredoxin, iron-sulfur binding:Polysulfide reductase, NrfD</fullName>
    </submittedName>
</protein>
<feature type="domain" description="4Fe-4S ferredoxin-type" evidence="5">
    <location>
        <begin position="7"/>
        <end position="38"/>
    </location>
</feature>
<dbReference type="eggNOG" id="arCOG01500">
    <property type="taxonomic scope" value="Archaea"/>
</dbReference>
<dbReference type="SUPFAM" id="SSF54862">
    <property type="entry name" value="4Fe-4S ferredoxins"/>
    <property type="match status" value="1"/>
</dbReference>
<accession>G7VHW3</accession>
<keyword evidence="2" id="KW-0479">Metal-binding</keyword>
<dbReference type="Pfam" id="PF12800">
    <property type="entry name" value="Fer4_4"/>
    <property type="match status" value="1"/>
</dbReference>
<reference evidence="6 7" key="1">
    <citation type="journal article" date="2012" name="J. Bacteriol.">
        <title>Complete genome sequence of strain 1860, a crenarchaeon of the genus pyrobaculum able to grow with various electron acceptors.</title>
        <authorList>
            <person name="Mardanov A.V."/>
            <person name="Gumerov V.M."/>
            <person name="Slobodkina G.B."/>
            <person name="Beletsky A.V."/>
            <person name="Bonch-Osmolovskaya E.A."/>
            <person name="Ravin N.V."/>
            <person name="Skryabin K.G."/>
        </authorList>
    </citation>
    <scope>NUCLEOTIDE SEQUENCE [LARGE SCALE GENOMIC DNA]</scope>
    <source>
        <strain evidence="6 7">1860</strain>
    </source>
</reference>
<dbReference type="PROSITE" id="PS51379">
    <property type="entry name" value="4FE4S_FER_2"/>
    <property type="match status" value="3"/>
</dbReference>
<evidence type="ECO:0000256" key="1">
    <source>
        <dbReference type="ARBA" id="ARBA00022485"/>
    </source>
</evidence>
<evidence type="ECO:0000313" key="7">
    <source>
        <dbReference type="Proteomes" id="UP000005867"/>
    </source>
</evidence>
<dbReference type="CDD" id="cd10551">
    <property type="entry name" value="PsrB"/>
    <property type="match status" value="1"/>
</dbReference>
<dbReference type="GO" id="GO:0016491">
    <property type="term" value="F:oxidoreductase activity"/>
    <property type="evidence" value="ECO:0007669"/>
    <property type="project" value="UniProtKB-ARBA"/>
</dbReference>
<dbReference type="InterPro" id="IPR017900">
    <property type="entry name" value="4Fe4S_Fe_S_CS"/>
</dbReference>